<reference evidence="1 2" key="1">
    <citation type="submission" date="2018-07" db="EMBL/GenBank/DDBJ databases">
        <title>Desertimonas flava gen. nov. sp. nov.</title>
        <authorList>
            <person name="Liu S."/>
        </authorList>
    </citation>
    <scope>NUCLEOTIDE SEQUENCE [LARGE SCALE GENOMIC DNA]</scope>
    <source>
        <strain evidence="1 2">16Sb5-5</strain>
    </source>
</reference>
<dbReference type="Proteomes" id="UP000252770">
    <property type="component" value="Unassembled WGS sequence"/>
</dbReference>
<name>A0A367YQU7_9ACTN</name>
<keyword evidence="2" id="KW-1185">Reference proteome</keyword>
<evidence type="ECO:0000313" key="2">
    <source>
        <dbReference type="Proteomes" id="UP000252770"/>
    </source>
</evidence>
<proteinExistence type="predicted"/>
<accession>A0A367YQU7</accession>
<dbReference type="RefSeq" id="WP_114127827.1">
    <property type="nucleotide sequence ID" value="NZ_QOUI01000012.1"/>
</dbReference>
<sequence>MILHVNPDLDDYSPVDGTRWCVENHIDPYRSTRIFIDTETRKMYVQYIASPADQTEGVPDSVKPEDVGLTIGYSDALQLPLLVAEVVQPLVSMPPASICREVQA</sequence>
<protein>
    <submittedName>
        <fullName evidence="1">Uncharacterized protein</fullName>
    </submittedName>
</protein>
<evidence type="ECO:0000313" key="1">
    <source>
        <dbReference type="EMBL" id="RCK68266.1"/>
    </source>
</evidence>
<gene>
    <name evidence="1" type="ORF">DT076_16590</name>
</gene>
<organism evidence="1 2">
    <name type="scientific">Desertihabitans brevis</name>
    <dbReference type="NCBI Taxonomy" id="2268447"/>
    <lineage>
        <taxon>Bacteria</taxon>
        <taxon>Bacillati</taxon>
        <taxon>Actinomycetota</taxon>
        <taxon>Actinomycetes</taxon>
        <taxon>Propionibacteriales</taxon>
        <taxon>Propionibacteriaceae</taxon>
        <taxon>Desertihabitans</taxon>
    </lineage>
</organism>
<comment type="caution">
    <text evidence="1">The sequence shown here is derived from an EMBL/GenBank/DDBJ whole genome shotgun (WGS) entry which is preliminary data.</text>
</comment>
<dbReference type="EMBL" id="QOUI01000012">
    <property type="protein sequence ID" value="RCK68266.1"/>
    <property type="molecule type" value="Genomic_DNA"/>
</dbReference>
<dbReference type="AlphaFoldDB" id="A0A367YQU7"/>